<gene>
    <name evidence="5" type="ORF">PGLA1383_LOCUS992</name>
</gene>
<dbReference type="OrthoDB" id="2436667at2759"/>
<dbReference type="GO" id="GO:0003735">
    <property type="term" value="F:structural constituent of ribosome"/>
    <property type="evidence" value="ECO:0007669"/>
    <property type="project" value="InterPro"/>
</dbReference>
<dbReference type="GO" id="GO:0002181">
    <property type="term" value="P:cytoplasmic translation"/>
    <property type="evidence" value="ECO:0007669"/>
    <property type="project" value="TreeGrafter"/>
</dbReference>
<dbReference type="GO" id="GO:0000027">
    <property type="term" value="P:ribosomal large subunit assembly"/>
    <property type="evidence" value="ECO:0007669"/>
    <property type="project" value="TreeGrafter"/>
</dbReference>
<dbReference type="PANTHER" id="PTHR10715:SF0">
    <property type="entry name" value="LARGE RIBOSOMAL SUBUNIT PROTEIN EL6"/>
    <property type="match status" value="1"/>
</dbReference>
<feature type="compositionally biased region" description="Basic and acidic residues" evidence="4">
    <location>
        <begin position="331"/>
        <end position="346"/>
    </location>
</feature>
<dbReference type="EMBL" id="CAJNNV010000262">
    <property type="protein sequence ID" value="CAE8581989.1"/>
    <property type="molecule type" value="Genomic_DNA"/>
</dbReference>
<dbReference type="GO" id="GO:0003723">
    <property type="term" value="F:RNA binding"/>
    <property type="evidence" value="ECO:0007669"/>
    <property type="project" value="TreeGrafter"/>
</dbReference>
<dbReference type="InterPro" id="IPR008991">
    <property type="entry name" value="Translation_prot_SH3-like_sf"/>
</dbReference>
<organism evidence="5 6">
    <name type="scientific">Polarella glacialis</name>
    <name type="common">Dinoflagellate</name>
    <dbReference type="NCBI Taxonomy" id="89957"/>
    <lineage>
        <taxon>Eukaryota</taxon>
        <taxon>Sar</taxon>
        <taxon>Alveolata</taxon>
        <taxon>Dinophyceae</taxon>
        <taxon>Suessiales</taxon>
        <taxon>Suessiaceae</taxon>
        <taxon>Polarella</taxon>
    </lineage>
</organism>
<keyword evidence="2" id="KW-0689">Ribosomal protein</keyword>
<evidence type="ECO:0000256" key="4">
    <source>
        <dbReference type="SAM" id="MobiDB-lite"/>
    </source>
</evidence>
<dbReference type="GO" id="GO:0022625">
    <property type="term" value="C:cytosolic large ribosomal subunit"/>
    <property type="evidence" value="ECO:0007669"/>
    <property type="project" value="TreeGrafter"/>
</dbReference>
<dbReference type="FunFam" id="2.30.30.30:FF:000014">
    <property type="entry name" value="60S ribosomal protein L6"/>
    <property type="match status" value="1"/>
</dbReference>
<evidence type="ECO:0000313" key="5">
    <source>
        <dbReference type="EMBL" id="CAE8581989.1"/>
    </source>
</evidence>
<dbReference type="InterPro" id="IPR000915">
    <property type="entry name" value="60S_ribosomal_eL6"/>
</dbReference>
<proteinExistence type="inferred from homology"/>
<keyword evidence="6" id="KW-1185">Reference proteome</keyword>
<accession>A0A813D862</accession>
<name>A0A813D862_POLGL</name>
<dbReference type="Gene3D" id="2.30.30.30">
    <property type="match status" value="1"/>
</dbReference>
<feature type="non-terminal residue" evidence="5">
    <location>
        <position position="1"/>
    </location>
</feature>
<dbReference type="SUPFAM" id="SSF50104">
    <property type="entry name" value="Translation proteins SH3-like domain"/>
    <property type="match status" value="1"/>
</dbReference>
<comment type="caution">
    <text evidence="5">The sequence shown here is derived from an EMBL/GenBank/DDBJ whole genome shotgun (WGS) entry which is preliminary data.</text>
</comment>
<dbReference type="AlphaFoldDB" id="A0A813D862"/>
<dbReference type="Pfam" id="PF01159">
    <property type="entry name" value="Ribosomal_L6e"/>
    <property type="match status" value="1"/>
</dbReference>
<feature type="region of interest" description="Disordered" evidence="4">
    <location>
        <begin position="133"/>
        <end position="163"/>
    </location>
</feature>
<dbReference type="CDD" id="cd13156">
    <property type="entry name" value="KOW_RPL6"/>
    <property type="match status" value="1"/>
</dbReference>
<comment type="similarity">
    <text evidence="1">Belongs to the eukaryotic ribosomal protein eL6 family.</text>
</comment>
<evidence type="ECO:0008006" key="7">
    <source>
        <dbReference type="Google" id="ProtNLM"/>
    </source>
</evidence>
<keyword evidence="3" id="KW-0687">Ribonucleoprotein</keyword>
<dbReference type="InterPro" id="IPR041997">
    <property type="entry name" value="Ribosomal_eL6_KOW"/>
</dbReference>
<evidence type="ECO:0000256" key="1">
    <source>
        <dbReference type="ARBA" id="ARBA00010592"/>
    </source>
</evidence>
<evidence type="ECO:0000313" key="6">
    <source>
        <dbReference type="Proteomes" id="UP000654075"/>
    </source>
</evidence>
<dbReference type="Proteomes" id="UP000654075">
    <property type="component" value="Unassembled WGS sequence"/>
</dbReference>
<feature type="region of interest" description="Disordered" evidence="4">
    <location>
        <begin position="323"/>
        <end position="349"/>
    </location>
</feature>
<sequence>PWLNAKEDPPDLPHTEVVLTAWISATCRDDFAPHVQFQFEWFSDTGAIEEAVETLPVAGWDKVGEPEILEDIAAPPPPVTDGAEAEAPPVHLQMQGFRFQQSSPMQRGDCALARYVAAQALRVRVTFPDPAFPPPALQRAATPPEAAGAKGGKDKKPAKGAEPDVEVKKVTVDIFLPLAPLLVQRRKGDTGPSIFEEMLAAVDCEGLRSLQVGVSCSGPLLSEESTKHLNPLLLTLGGVHRLPKEERLGQTKNKIYAVLESFGTRKATLASVIGPRGAARFQAHVVQFVGTWPQHELRQHLQDGRLLVEVHDRDAAPKLLRSAEDAAAAATKEERPTSSAKAKEKAPAASPKKAPSLLALVIWTLTFLSLSNVPAFSGGWAKGAVDEALAAESTHGLARFCLAELLNPRQGELDPGAEPSELGAMGRAGGQITTKKTFGKKAANPRKNGKVQKIQKLKKQIAPGSVLILLAGKFRGRRVVFLKQLESGLLLVTGPYAINGVPLRRVNQRYCIATSTKVDLKGADYKSITDQYFAREDKKAGKKDKSEGAFFSTDKAKTSISQEKKDGQKKLEDGIAKGLSSGLSAGGAELKSYLKARFSLTANMYPHELKFCKKKMRRGVGGKGPKLQVSELFGENARELLSSTETAVYEFLPGFLETGAWVGLTATLSLPLQPVSTPRATVPEVEARELVPVPPQTERYERFARMVIVVDYKRTTVVKKLLAAVNSNNVGAMNLESGQARALAAVELTEKQKDDQNLDILTGFIVMDRNTRIIVVEGLRDGAMKKVVEVVGTVSTKKLKVLFNQELGFSKRLYTDFNLVLKQAP</sequence>
<dbReference type="PANTHER" id="PTHR10715">
    <property type="entry name" value="60S RIBOSOMAL PROTEIN L6"/>
    <property type="match status" value="1"/>
</dbReference>
<evidence type="ECO:0000256" key="2">
    <source>
        <dbReference type="ARBA" id="ARBA00022980"/>
    </source>
</evidence>
<dbReference type="InterPro" id="IPR014722">
    <property type="entry name" value="Rib_uL2_dom2"/>
</dbReference>
<protein>
    <recommendedName>
        <fullName evidence="7">60S ribosomal protein L6</fullName>
    </recommendedName>
</protein>
<feature type="compositionally biased region" description="Basic and acidic residues" evidence="4">
    <location>
        <begin position="151"/>
        <end position="163"/>
    </location>
</feature>
<reference evidence="5" key="1">
    <citation type="submission" date="2021-02" db="EMBL/GenBank/DDBJ databases">
        <authorList>
            <person name="Dougan E. K."/>
            <person name="Rhodes N."/>
            <person name="Thang M."/>
            <person name="Chan C."/>
        </authorList>
    </citation>
    <scope>NUCLEOTIDE SEQUENCE</scope>
</reference>
<evidence type="ECO:0000256" key="3">
    <source>
        <dbReference type="ARBA" id="ARBA00023274"/>
    </source>
</evidence>